<feature type="transmembrane region" description="Helical" evidence="1">
    <location>
        <begin position="282"/>
        <end position="302"/>
    </location>
</feature>
<dbReference type="RefSeq" id="WP_144332856.1">
    <property type="nucleotide sequence ID" value="NZ_VLPL01000004.1"/>
</dbReference>
<keyword evidence="1" id="KW-0472">Membrane</keyword>
<dbReference type="AlphaFoldDB" id="A0A556MXW9"/>
<feature type="transmembrane region" description="Helical" evidence="1">
    <location>
        <begin position="128"/>
        <end position="145"/>
    </location>
</feature>
<feature type="transmembrane region" description="Helical" evidence="1">
    <location>
        <begin position="479"/>
        <end position="499"/>
    </location>
</feature>
<dbReference type="PANTHER" id="PTHR38434">
    <property type="entry name" value="BLL2549 PROTEIN"/>
    <property type="match status" value="1"/>
</dbReference>
<feature type="transmembrane region" description="Helical" evidence="1">
    <location>
        <begin position="366"/>
        <end position="383"/>
    </location>
</feature>
<dbReference type="Pfam" id="PF10101">
    <property type="entry name" value="DUF2339"/>
    <property type="match status" value="1"/>
</dbReference>
<proteinExistence type="predicted"/>
<feature type="transmembrane region" description="Helical" evidence="1">
    <location>
        <begin position="449"/>
        <end position="467"/>
    </location>
</feature>
<feature type="transmembrane region" description="Helical" evidence="1">
    <location>
        <begin position="314"/>
        <end position="331"/>
    </location>
</feature>
<dbReference type="PANTHER" id="PTHR38434:SF1">
    <property type="entry name" value="BLL2549 PROTEIN"/>
    <property type="match status" value="1"/>
</dbReference>
<organism evidence="2 3">
    <name type="scientific">Fluviicola chungangensis</name>
    <dbReference type="NCBI Taxonomy" id="2597671"/>
    <lineage>
        <taxon>Bacteria</taxon>
        <taxon>Pseudomonadati</taxon>
        <taxon>Bacteroidota</taxon>
        <taxon>Flavobacteriia</taxon>
        <taxon>Flavobacteriales</taxon>
        <taxon>Crocinitomicaceae</taxon>
        <taxon>Fluviicola</taxon>
    </lineage>
</organism>
<feature type="transmembrane region" description="Helical" evidence="1">
    <location>
        <begin position="633"/>
        <end position="652"/>
    </location>
</feature>
<evidence type="ECO:0000313" key="2">
    <source>
        <dbReference type="EMBL" id="TSJ44742.1"/>
    </source>
</evidence>
<evidence type="ECO:0000313" key="3">
    <source>
        <dbReference type="Proteomes" id="UP000316008"/>
    </source>
</evidence>
<feature type="transmembrane region" description="Helical" evidence="1">
    <location>
        <begin position="254"/>
        <end position="270"/>
    </location>
</feature>
<dbReference type="EMBL" id="VLPL01000004">
    <property type="protein sequence ID" value="TSJ44742.1"/>
    <property type="molecule type" value="Genomic_DNA"/>
</dbReference>
<keyword evidence="1" id="KW-0812">Transmembrane</keyword>
<feature type="transmembrane region" description="Helical" evidence="1">
    <location>
        <begin position="685"/>
        <end position="704"/>
    </location>
</feature>
<feature type="transmembrane region" description="Helical" evidence="1">
    <location>
        <begin position="96"/>
        <end position="116"/>
    </location>
</feature>
<feature type="transmembrane region" description="Helical" evidence="1">
    <location>
        <begin position="152"/>
        <end position="172"/>
    </location>
</feature>
<protein>
    <submittedName>
        <fullName evidence="2">DUF2339 domain-containing protein</fullName>
    </submittedName>
</protein>
<evidence type="ECO:0000256" key="1">
    <source>
        <dbReference type="SAM" id="Phobius"/>
    </source>
</evidence>
<feature type="transmembrane region" description="Helical" evidence="1">
    <location>
        <begin position="417"/>
        <end position="437"/>
    </location>
</feature>
<sequence>MESDKDKIIRLEEAYRKLWAEQEELKIRIKENYAEFKVLREQFGVEKFPIAPVSEATVIQPEVNQQPIVPVQGPGKPSGTPKKEKTSWEQFIGEQLLSKIGIVIVLIGVGIGAKYAIDHNLIGESGRVLAGFAVALVLGGFAFVFRTKYQSFSAVLASGSIGVAYFMTYAAYSFYQLIPSSVAFGGLLVLVLIAVFLAMYYNMAIIAHLGLIGAYILPPLVSDGSKHISYYLLYMLIINIGMLVISIIRKWPTIQYPVIVWTSIIFLFWFNTDFNFRVDSTIAAVYLLAFFALFVFGIVGRNHWKKDELVGHQLVQLVLVGICYFGAIGFVLDKAPFWETIVYNVIGVGVYYLNKMLFERENRLEFKRIFLALSLFGLSNLLTSFCGDYSYIYVMVTGVLLLFWLSKEIKRNLEEVIGIILLGLTTLCILIEVFIRSFHKEVPYYENELLITVGLAVLAMGITFVLLSRFQPTYHQSAAWKTAGIFGLFFLLFTGVYGLSAHLGYRYAIVRQLDVKDVQLRLAQDEQFSQFKDAIILWQYAWISISIGFIGVFRRWVLGRKENYSGGLAIVGTILLGLSLLGFTGSISNITSVYEGQTYWSAFNMAHYALFAGVLGTILTVRSYEKQEGWTKAFSLILILWILSLELVQWSFVSGFGAGYKIWLSVLWVSFAVVMIVIGIKRKQAIMRITAMVILGITILKMFFYDLSRLSTIYKTVVFIAIGGLLLVGAYFYQTLSKQEAVQNENEDQGG</sequence>
<dbReference type="OrthoDB" id="666059at2"/>
<feature type="transmembrane region" description="Helical" evidence="1">
    <location>
        <begin position="599"/>
        <end position="621"/>
    </location>
</feature>
<dbReference type="InterPro" id="IPR019286">
    <property type="entry name" value="DUF2339_TM"/>
</dbReference>
<reference evidence="2 3" key="1">
    <citation type="submission" date="2019-07" db="EMBL/GenBank/DDBJ databases">
        <authorList>
            <person name="Huq M.A."/>
        </authorList>
    </citation>
    <scope>NUCLEOTIDE SEQUENCE [LARGE SCALE GENOMIC DNA]</scope>
    <source>
        <strain evidence="2 3">MAH-3</strain>
    </source>
</reference>
<keyword evidence="1" id="KW-1133">Transmembrane helix</keyword>
<feature type="transmembrane region" description="Helical" evidence="1">
    <location>
        <begin position="337"/>
        <end position="354"/>
    </location>
</feature>
<feature type="transmembrane region" description="Helical" evidence="1">
    <location>
        <begin position="716"/>
        <end position="733"/>
    </location>
</feature>
<feature type="transmembrane region" description="Helical" evidence="1">
    <location>
        <begin position="658"/>
        <end position="678"/>
    </location>
</feature>
<gene>
    <name evidence="2" type="ORF">FO442_09070</name>
</gene>
<feature type="transmembrane region" description="Helical" evidence="1">
    <location>
        <begin position="389"/>
        <end position="405"/>
    </location>
</feature>
<name>A0A556MXW9_9FLAO</name>
<keyword evidence="3" id="KW-1185">Reference proteome</keyword>
<accession>A0A556MXW9</accession>
<dbReference type="Proteomes" id="UP000316008">
    <property type="component" value="Unassembled WGS sequence"/>
</dbReference>
<feature type="transmembrane region" description="Helical" evidence="1">
    <location>
        <begin position="178"/>
        <end position="198"/>
    </location>
</feature>
<feature type="transmembrane region" description="Helical" evidence="1">
    <location>
        <begin position="535"/>
        <end position="553"/>
    </location>
</feature>
<feature type="transmembrane region" description="Helical" evidence="1">
    <location>
        <begin position="565"/>
        <end position="587"/>
    </location>
</feature>
<feature type="transmembrane region" description="Helical" evidence="1">
    <location>
        <begin position="205"/>
        <end position="222"/>
    </location>
</feature>
<feature type="transmembrane region" description="Helical" evidence="1">
    <location>
        <begin position="228"/>
        <end position="247"/>
    </location>
</feature>
<comment type="caution">
    <text evidence="2">The sequence shown here is derived from an EMBL/GenBank/DDBJ whole genome shotgun (WGS) entry which is preliminary data.</text>
</comment>